<dbReference type="AlphaFoldDB" id="A0AAD5TSH5"/>
<name>A0AAD5TSH5_9FUNG</name>
<dbReference type="GO" id="GO:0008081">
    <property type="term" value="F:phosphoric diester hydrolase activity"/>
    <property type="evidence" value="ECO:0007669"/>
    <property type="project" value="InterPro"/>
</dbReference>
<dbReference type="InterPro" id="IPR017946">
    <property type="entry name" value="PLC-like_Pdiesterase_TIM-brl"/>
</dbReference>
<dbReference type="EMBL" id="JADGJW010002138">
    <property type="protein sequence ID" value="KAJ3199321.1"/>
    <property type="molecule type" value="Genomic_DNA"/>
</dbReference>
<organism evidence="1 2">
    <name type="scientific">Clydaea vesicula</name>
    <dbReference type="NCBI Taxonomy" id="447962"/>
    <lineage>
        <taxon>Eukaryota</taxon>
        <taxon>Fungi</taxon>
        <taxon>Fungi incertae sedis</taxon>
        <taxon>Chytridiomycota</taxon>
        <taxon>Chytridiomycota incertae sedis</taxon>
        <taxon>Chytridiomycetes</taxon>
        <taxon>Lobulomycetales</taxon>
        <taxon>Lobulomycetaceae</taxon>
        <taxon>Clydaea</taxon>
    </lineage>
</organism>
<protein>
    <submittedName>
        <fullName evidence="1">Uncharacterized protein</fullName>
    </submittedName>
</protein>
<dbReference type="SUPFAM" id="SSF51695">
    <property type="entry name" value="PLC-like phosphodiesterases"/>
    <property type="match status" value="1"/>
</dbReference>
<dbReference type="Proteomes" id="UP001211065">
    <property type="component" value="Unassembled WGS sequence"/>
</dbReference>
<dbReference type="PANTHER" id="PTHR13593:SF113">
    <property type="entry name" value="SI:DKEY-266F7.9"/>
    <property type="match status" value="1"/>
</dbReference>
<accession>A0AAD5TSH5</accession>
<reference evidence="1" key="1">
    <citation type="submission" date="2020-05" db="EMBL/GenBank/DDBJ databases">
        <title>Phylogenomic resolution of chytrid fungi.</title>
        <authorList>
            <person name="Stajich J.E."/>
            <person name="Amses K."/>
            <person name="Simmons R."/>
            <person name="Seto K."/>
            <person name="Myers J."/>
            <person name="Bonds A."/>
            <person name="Quandt C.A."/>
            <person name="Barry K."/>
            <person name="Liu P."/>
            <person name="Grigoriev I."/>
            <person name="Longcore J.E."/>
            <person name="James T.Y."/>
        </authorList>
    </citation>
    <scope>NUCLEOTIDE SEQUENCE</scope>
    <source>
        <strain evidence="1">JEL0476</strain>
    </source>
</reference>
<dbReference type="Gene3D" id="3.20.20.190">
    <property type="entry name" value="Phosphatidylinositol (PI) phosphodiesterase"/>
    <property type="match status" value="1"/>
</dbReference>
<gene>
    <name evidence="1" type="ORF">HK099_003215</name>
</gene>
<dbReference type="PANTHER" id="PTHR13593">
    <property type="match status" value="1"/>
</dbReference>
<proteinExistence type="predicted"/>
<dbReference type="InterPro" id="IPR051057">
    <property type="entry name" value="PI-PLC_domain"/>
</dbReference>
<keyword evidence="2" id="KW-1185">Reference proteome</keyword>
<dbReference type="GO" id="GO:0006629">
    <property type="term" value="P:lipid metabolic process"/>
    <property type="evidence" value="ECO:0007669"/>
    <property type="project" value="InterPro"/>
</dbReference>
<comment type="caution">
    <text evidence="1">The sequence shown here is derived from an EMBL/GenBank/DDBJ whole genome shotgun (WGS) entry which is preliminary data.</text>
</comment>
<sequence length="291" mass="33214">MIQLDDSTLLRDLLIPGTHDSGATEADVGFPWSNSVATQYWRIHEQLEHGIRYLDFRVAANCIKVPLDGAPCSQDGLWLWHGDIPLINYKLIRIEDAFNQVVTFLKRNPSETILMRIKKENNFGYGFDLVTALQEFIFEKGYQDFFVRPKDAKINTGIGKMRGKIFPWWDAENGDESDYGAKYSDLVDAPEHDLGKFDNLDQFEEFIRGKFEESKTVDVSKRFFHISASGHDSGIPNLAKFSDRSMNVLLSLVRDSGNYPKQGVISMDIKQDKTERADKIINLLIKKNLGL</sequence>
<evidence type="ECO:0000313" key="2">
    <source>
        <dbReference type="Proteomes" id="UP001211065"/>
    </source>
</evidence>
<evidence type="ECO:0000313" key="1">
    <source>
        <dbReference type="EMBL" id="KAJ3199321.1"/>
    </source>
</evidence>